<evidence type="ECO:0000313" key="3">
    <source>
        <dbReference type="WBParaSite" id="SSLN_0001212901-mRNA-1"/>
    </source>
</evidence>
<accession>A0A183T5D6</accession>
<keyword evidence="2" id="KW-1185">Reference proteome</keyword>
<name>A0A183T5D6_SCHSO</name>
<evidence type="ECO:0000313" key="1">
    <source>
        <dbReference type="EMBL" id="VDL98069.1"/>
    </source>
</evidence>
<dbReference type="GO" id="GO:0005975">
    <property type="term" value="P:carbohydrate metabolic process"/>
    <property type="evidence" value="ECO:0007669"/>
    <property type="project" value="InterPro"/>
</dbReference>
<proteinExistence type="predicted"/>
<evidence type="ECO:0000313" key="2">
    <source>
        <dbReference type="Proteomes" id="UP000275846"/>
    </source>
</evidence>
<protein>
    <submittedName>
        <fullName evidence="3">AraC family transcriptional regulator</fullName>
    </submittedName>
</protein>
<dbReference type="InterPro" id="IPR011330">
    <property type="entry name" value="Glyco_hydro/deAcase_b/a-brl"/>
</dbReference>
<dbReference type="Gene3D" id="3.20.20.370">
    <property type="entry name" value="Glycoside hydrolase/deacetylase"/>
    <property type="match status" value="1"/>
</dbReference>
<dbReference type="Proteomes" id="UP000275846">
    <property type="component" value="Unassembled WGS sequence"/>
</dbReference>
<sequence>MLNSTIPLKSPTTLNLQALRLAIVADDGFYAEERDRGLVECLQPPTGLNRLPGDDPMDAIACQTPAISAVSVLMNGAVARRLRAQQPPCVSSHSTGSCLMDILRTTSALHSVGLHINLTEGGSCFEPRHVSSLLGPDGLFLGKAGFRRRLNNVDLTQ</sequence>
<dbReference type="OrthoDB" id="8908051at2759"/>
<dbReference type="WBParaSite" id="SSLN_0001212901-mRNA-1">
    <property type="protein sequence ID" value="SSLN_0001212901-mRNA-1"/>
    <property type="gene ID" value="SSLN_0001212901"/>
</dbReference>
<dbReference type="SUPFAM" id="SSF88713">
    <property type="entry name" value="Glycoside hydrolase/deacetylase"/>
    <property type="match status" value="1"/>
</dbReference>
<reference evidence="3" key="1">
    <citation type="submission" date="2016-06" db="UniProtKB">
        <authorList>
            <consortium name="WormBaseParasite"/>
        </authorList>
    </citation>
    <scope>IDENTIFICATION</scope>
</reference>
<organism evidence="3">
    <name type="scientific">Schistocephalus solidus</name>
    <name type="common">Tapeworm</name>
    <dbReference type="NCBI Taxonomy" id="70667"/>
    <lineage>
        <taxon>Eukaryota</taxon>
        <taxon>Metazoa</taxon>
        <taxon>Spiralia</taxon>
        <taxon>Lophotrochozoa</taxon>
        <taxon>Platyhelminthes</taxon>
        <taxon>Cestoda</taxon>
        <taxon>Eucestoda</taxon>
        <taxon>Diphyllobothriidea</taxon>
        <taxon>Diphyllobothriidae</taxon>
        <taxon>Schistocephalus</taxon>
    </lineage>
</organism>
<dbReference type="EMBL" id="UYSU01036722">
    <property type="protein sequence ID" value="VDL98069.1"/>
    <property type="molecule type" value="Genomic_DNA"/>
</dbReference>
<dbReference type="AlphaFoldDB" id="A0A183T5D6"/>
<reference evidence="1 2" key="2">
    <citation type="submission" date="2018-11" db="EMBL/GenBank/DDBJ databases">
        <authorList>
            <consortium name="Pathogen Informatics"/>
        </authorList>
    </citation>
    <scope>NUCLEOTIDE SEQUENCE [LARGE SCALE GENOMIC DNA]</scope>
    <source>
        <strain evidence="1 2">NST_G2</strain>
    </source>
</reference>
<gene>
    <name evidence="1" type="ORF">SSLN_LOCUS11684</name>
</gene>